<sequence length="181" mass="20257">MIVCAGGNENFSFANSIGVGLIESGINLTELCIKEKPDNLIFIGSCGIYDKGEIFGIYESSHVFNVEYSQISENFYTPALNEISFESNIKNVSQETSYKINSSNYICQNSSAAKKLADFGLDFENMEAFAVFSVAKKFNISAKCILCATNFCNENAHEDFLKNHKKAKEKLESYLKENHYI</sequence>
<dbReference type="InterPro" id="IPR035994">
    <property type="entry name" value="Nucleoside_phosphorylase_sf"/>
</dbReference>
<organism evidence="2 3">
    <name type="scientific">Campylobacter estrildidarum</name>
    <dbReference type="NCBI Taxonomy" id="2510189"/>
    <lineage>
        <taxon>Bacteria</taxon>
        <taxon>Pseudomonadati</taxon>
        <taxon>Campylobacterota</taxon>
        <taxon>Epsilonproteobacteria</taxon>
        <taxon>Campylobacterales</taxon>
        <taxon>Campylobacteraceae</taxon>
        <taxon>Campylobacter</taxon>
    </lineage>
</organism>
<dbReference type="GO" id="GO:0003824">
    <property type="term" value="F:catalytic activity"/>
    <property type="evidence" value="ECO:0007669"/>
    <property type="project" value="InterPro"/>
</dbReference>
<protein>
    <submittedName>
        <fullName evidence="2">Purine-nucleoside phosphorylase</fullName>
    </submittedName>
</protein>
<proteinExistence type="predicted"/>
<dbReference type="RefSeq" id="WP_137620517.1">
    <property type="nucleotide sequence ID" value="NZ_NXLZ01000005.1"/>
</dbReference>
<evidence type="ECO:0000259" key="1">
    <source>
        <dbReference type="Pfam" id="PF01048"/>
    </source>
</evidence>
<evidence type="ECO:0000313" key="3">
    <source>
        <dbReference type="Proteomes" id="UP000308838"/>
    </source>
</evidence>
<evidence type="ECO:0000313" key="2">
    <source>
        <dbReference type="EMBL" id="TKX31096.1"/>
    </source>
</evidence>
<dbReference type="SUPFAM" id="SSF53167">
    <property type="entry name" value="Purine and uridine phosphorylases"/>
    <property type="match status" value="1"/>
</dbReference>
<dbReference type="InterPro" id="IPR000845">
    <property type="entry name" value="Nucleoside_phosphorylase_d"/>
</dbReference>
<dbReference type="Pfam" id="PF01048">
    <property type="entry name" value="PNP_UDP_1"/>
    <property type="match status" value="1"/>
</dbReference>
<dbReference type="AlphaFoldDB" id="A0A4U7BQ85"/>
<dbReference type="EMBL" id="NXLZ01000005">
    <property type="protein sequence ID" value="TKX31096.1"/>
    <property type="molecule type" value="Genomic_DNA"/>
</dbReference>
<accession>A0A4U7BQ85</accession>
<dbReference type="OrthoDB" id="5339230at2"/>
<reference evidence="2 3" key="1">
    <citation type="submission" date="2018-05" db="EMBL/GenBank/DDBJ databases">
        <title>Novel Campyloabacter and Helicobacter Species and Strains.</title>
        <authorList>
            <person name="Mannion A.J."/>
            <person name="Shen Z."/>
            <person name="Fox J.G."/>
        </authorList>
    </citation>
    <scope>NUCLEOTIDE SEQUENCE [LARGE SCALE GENOMIC DNA]</scope>
    <source>
        <strain evidence="3">MIT17-664</strain>
    </source>
</reference>
<dbReference type="Gene3D" id="3.40.50.1580">
    <property type="entry name" value="Nucleoside phosphorylase domain"/>
    <property type="match status" value="1"/>
</dbReference>
<name>A0A4U7BQ85_9BACT</name>
<dbReference type="GO" id="GO:0009116">
    <property type="term" value="P:nucleoside metabolic process"/>
    <property type="evidence" value="ECO:0007669"/>
    <property type="project" value="InterPro"/>
</dbReference>
<keyword evidence="3" id="KW-1185">Reference proteome</keyword>
<dbReference type="Proteomes" id="UP000308838">
    <property type="component" value="Unassembled WGS sequence"/>
</dbReference>
<feature type="domain" description="Nucleoside phosphorylase" evidence="1">
    <location>
        <begin position="112"/>
        <end position="176"/>
    </location>
</feature>
<gene>
    <name evidence="2" type="ORF">CQA69_03910</name>
</gene>
<comment type="caution">
    <text evidence="2">The sequence shown here is derived from an EMBL/GenBank/DDBJ whole genome shotgun (WGS) entry which is preliminary data.</text>
</comment>